<dbReference type="GO" id="GO:0046872">
    <property type="term" value="F:metal ion binding"/>
    <property type="evidence" value="ECO:0007669"/>
    <property type="project" value="UniProtKB-KW"/>
</dbReference>
<evidence type="ECO:0000256" key="3">
    <source>
        <dbReference type="ARBA" id="ARBA00022912"/>
    </source>
</evidence>
<dbReference type="GO" id="GO:0004722">
    <property type="term" value="F:protein serine/threonine phosphatase activity"/>
    <property type="evidence" value="ECO:0007669"/>
    <property type="project" value="InterPro"/>
</dbReference>
<dbReference type="PROSITE" id="PS51746">
    <property type="entry name" value="PPM_2"/>
    <property type="match status" value="1"/>
</dbReference>
<evidence type="ECO:0000256" key="2">
    <source>
        <dbReference type="ARBA" id="ARBA00022801"/>
    </source>
</evidence>
<dbReference type="InterPro" id="IPR001932">
    <property type="entry name" value="PPM-type_phosphatase-like_dom"/>
</dbReference>
<dbReference type="InterPro" id="IPR036457">
    <property type="entry name" value="PPM-type-like_dom_sf"/>
</dbReference>
<dbReference type="SUPFAM" id="SSF81606">
    <property type="entry name" value="PP2C-like"/>
    <property type="match status" value="1"/>
</dbReference>
<gene>
    <name evidence="7" type="ORF">CCUR1050_LOCUS30860</name>
</gene>
<dbReference type="InterPro" id="IPR000222">
    <property type="entry name" value="PP2C_BS"/>
</dbReference>
<feature type="region of interest" description="Disordered" evidence="5">
    <location>
        <begin position="1"/>
        <end position="47"/>
    </location>
</feature>
<sequence length="348" mass="37892">MGGAFSKKGSKRDKDPRTQDKQNRRLSVSGIAQGPQGDSNTTGTVTDKGQNEYLRFSALSNAGYEPDGHKKTNQDAFISFVEFGEPAVSVFGVFDGHGACGHHVSAYVRREIPRILDKELLKAESASARPNIDSVAKHFISVFERVNNALEADKSIDSSLSGTTAVSGIVLGRAGNRKIITANAGDSRIIIGYEEGGQLKAKELSEDQKPDLECERQRILKCGGRVEPLIDENGEPIGPHRVWLPNMMLPGLAMARSIGDDIAATVGVHATPEIKVHDLTERDKFMVVASDGVWEFLSSEDVVEIVKGCAGDADRACQEICARSYREWRAEEEVVDDITAVVIYFTKV</sequence>
<accession>A0A7S0N5G4</accession>
<evidence type="ECO:0000256" key="5">
    <source>
        <dbReference type="SAM" id="MobiDB-lite"/>
    </source>
</evidence>
<dbReference type="PROSITE" id="PS01032">
    <property type="entry name" value="PPM_1"/>
    <property type="match status" value="1"/>
</dbReference>
<evidence type="ECO:0000256" key="4">
    <source>
        <dbReference type="RuleBase" id="RU003465"/>
    </source>
</evidence>
<dbReference type="SMART" id="SM00332">
    <property type="entry name" value="PP2Cc"/>
    <property type="match status" value="1"/>
</dbReference>
<proteinExistence type="inferred from homology"/>
<feature type="compositionally biased region" description="Basic and acidic residues" evidence="5">
    <location>
        <begin position="12"/>
        <end position="23"/>
    </location>
</feature>
<feature type="domain" description="PPM-type phosphatase" evidence="6">
    <location>
        <begin position="55"/>
        <end position="345"/>
    </location>
</feature>
<organism evidence="7">
    <name type="scientific">Cryptomonas curvata</name>
    <dbReference type="NCBI Taxonomy" id="233186"/>
    <lineage>
        <taxon>Eukaryota</taxon>
        <taxon>Cryptophyceae</taxon>
        <taxon>Cryptomonadales</taxon>
        <taxon>Cryptomonadaceae</taxon>
        <taxon>Cryptomonas</taxon>
    </lineage>
</organism>
<dbReference type="CDD" id="cd00143">
    <property type="entry name" value="PP2Cc"/>
    <property type="match status" value="1"/>
</dbReference>
<keyword evidence="3 4" id="KW-0904">Protein phosphatase</keyword>
<dbReference type="AlphaFoldDB" id="A0A7S0N5G4"/>
<evidence type="ECO:0000313" key="7">
    <source>
        <dbReference type="EMBL" id="CAD8658639.1"/>
    </source>
</evidence>
<dbReference type="EMBL" id="HBEZ01056183">
    <property type="protein sequence ID" value="CAD8658639.1"/>
    <property type="molecule type" value="Transcribed_RNA"/>
</dbReference>
<dbReference type="Gene3D" id="3.60.40.10">
    <property type="entry name" value="PPM-type phosphatase domain"/>
    <property type="match status" value="1"/>
</dbReference>
<evidence type="ECO:0000256" key="1">
    <source>
        <dbReference type="ARBA" id="ARBA00022723"/>
    </source>
</evidence>
<protein>
    <recommendedName>
        <fullName evidence="6">PPM-type phosphatase domain-containing protein</fullName>
    </recommendedName>
</protein>
<name>A0A7S0N5G4_9CRYP</name>
<dbReference type="InterPro" id="IPR015655">
    <property type="entry name" value="PP2C"/>
</dbReference>
<dbReference type="PANTHER" id="PTHR47992">
    <property type="entry name" value="PROTEIN PHOSPHATASE"/>
    <property type="match status" value="1"/>
</dbReference>
<keyword evidence="1" id="KW-0479">Metal-binding</keyword>
<reference evidence="7" key="1">
    <citation type="submission" date="2021-01" db="EMBL/GenBank/DDBJ databases">
        <authorList>
            <person name="Corre E."/>
            <person name="Pelletier E."/>
            <person name="Niang G."/>
            <person name="Scheremetjew M."/>
            <person name="Finn R."/>
            <person name="Kale V."/>
            <person name="Holt S."/>
            <person name="Cochrane G."/>
            <person name="Meng A."/>
            <person name="Brown T."/>
            <person name="Cohen L."/>
        </authorList>
    </citation>
    <scope>NUCLEOTIDE SEQUENCE</scope>
    <source>
        <strain evidence="7">CCAP979/52</strain>
    </source>
</reference>
<feature type="compositionally biased region" description="Polar residues" evidence="5">
    <location>
        <begin position="36"/>
        <end position="47"/>
    </location>
</feature>
<keyword evidence="2 4" id="KW-0378">Hydrolase</keyword>
<comment type="similarity">
    <text evidence="4">Belongs to the PP2C family.</text>
</comment>
<dbReference type="Pfam" id="PF00481">
    <property type="entry name" value="PP2C"/>
    <property type="match status" value="1"/>
</dbReference>
<evidence type="ECO:0000259" key="6">
    <source>
        <dbReference type="PROSITE" id="PS51746"/>
    </source>
</evidence>